<dbReference type="EMBL" id="CP008887">
    <property type="protein sequence ID" value="AIU70671.1"/>
    <property type="molecule type" value="Genomic_DNA"/>
</dbReference>
<dbReference type="KEGG" id="teu:TEU_10185"/>
<evidence type="ECO:0000313" key="2">
    <source>
        <dbReference type="Proteomes" id="UP000029980"/>
    </source>
</evidence>
<dbReference type="Proteomes" id="UP000029980">
    <property type="component" value="Chromosome"/>
</dbReference>
<organism evidence="1 2">
    <name type="scientific">Thermococcus eurythermalis</name>
    <dbReference type="NCBI Taxonomy" id="1505907"/>
    <lineage>
        <taxon>Archaea</taxon>
        <taxon>Methanobacteriati</taxon>
        <taxon>Methanobacteriota</taxon>
        <taxon>Thermococci</taxon>
        <taxon>Thermococcales</taxon>
        <taxon>Thermococcaceae</taxon>
        <taxon>Thermococcus</taxon>
    </lineage>
</organism>
<reference evidence="1 2" key="1">
    <citation type="journal article" date="2015" name="Int. J. Syst. Evol. Microbiol.">
        <title>Thermococcus eurythermalis sp. nov., a conditional piezophilic hyperthermophilic archaeon with a wide temperature range isolated from an oil-immersed chimney in the Guaymas Basin.</title>
        <authorList>
            <person name="Zhao W."/>
            <person name="Zeng X."/>
            <person name="Xiao X."/>
        </authorList>
    </citation>
    <scope>NUCLEOTIDE SEQUENCE [LARGE SCALE GENOMIC DNA]</scope>
    <source>
        <strain evidence="1 2">A501</strain>
    </source>
</reference>
<gene>
    <name evidence="1" type="ORF">TEU_10185</name>
</gene>
<keyword evidence="2" id="KW-1185">Reference proteome</keyword>
<name>A0A097QW47_9EURY</name>
<sequence>MRRFVPLLLAVIACACLSFQHGAENAGVQTIYVIGDGVRAYTVANLEKMPMKELKIPDFALGRSVGWKGVPLGELGSGRVVNVINRDGEIVSIPGNASAVLALYRDGEPFNGSPRLVMPLNYGCKCHWLPNVTVLEFVKGASLHIYGDVENELWLTGRTLGLYHSPEAVANGNISSVPLSWAIRLANPWPEAKKAYLVFENETAEYSLDKLLSGSFTLRFNGTAFEIPELGIDGLVEIRVGGD</sequence>
<dbReference type="OrthoDB" id="97983at2157"/>
<dbReference type="PROSITE" id="PS51257">
    <property type="entry name" value="PROKAR_LIPOPROTEIN"/>
    <property type="match status" value="1"/>
</dbReference>
<dbReference type="AlphaFoldDB" id="A0A097QW47"/>
<evidence type="ECO:0000313" key="1">
    <source>
        <dbReference type="EMBL" id="AIU70671.1"/>
    </source>
</evidence>
<dbReference type="STRING" id="1505907.TEU_10185"/>
<accession>A0A097QW47</accession>
<dbReference type="HOGENOM" id="CLU_1096755_0_0_2"/>
<protein>
    <submittedName>
        <fullName evidence="1">Uncharacterized protein</fullName>
    </submittedName>
</protein>
<dbReference type="RefSeq" id="WP_050003636.1">
    <property type="nucleotide sequence ID" value="NZ_CP008887.1"/>
</dbReference>
<dbReference type="GeneID" id="25153799"/>
<proteinExistence type="predicted"/>